<dbReference type="EMBL" id="JASBNA010000077">
    <property type="protein sequence ID" value="KAK7678126.1"/>
    <property type="molecule type" value="Genomic_DNA"/>
</dbReference>
<sequence>MWGYCHHLTLFNWTSLASGGDHRKSLVDSMILRERLPKRGSRNWNTSSSFRNAHLRDNKSTV</sequence>
<name>A0AAW0FCJ5_9APHY</name>
<comment type="caution">
    <text evidence="1">The sequence shown here is derived from an EMBL/GenBank/DDBJ whole genome shotgun (WGS) entry which is preliminary data.</text>
</comment>
<gene>
    <name evidence="1" type="ORF">QCA50_018919</name>
</gene>
<accession>A0AAW0FCJ5</accession>
<proteinExistence type="predicted"/>
<protein>
    <submittedName>
        <fullName evidence="1">Uncharacterized protein</fullName>
    </submittedName>
</protein>
<dbReference type="Proteomes" id="UP001385951">
    <property type="component" value="Unassembled WGS sequence"/>
</dbReference>
<reference evidence="1 2" key="1">
    <citation type="submission" date="2022-09" db="EMBL/GenBank/DDBJ databases">
        <authorList>
            <person name="Palmer J.M."/>
        </authorList>
    </citation>
    <scope>NUCLEOTIDE SEQUENCE [LARGE SCALE GENOMIC DNA]</scope>
    <source>
        <strain evidence="1 2">DSM 7382</strain>
    </source>
</reference>
<organism evidence="1 2">
    <name type="scientific">Cerrena zonata</name>
    <dbReference type="NCBI Taxonomy" id="2478898"/>
    <lineage>
        <taxon>Eukaryota</taxon>
        <taxon>Fungi</taxon>
        <taxon>Dikarya</taxon>
        <taxon>Basidiomycota</taxon>
        <taxon>Agaricomycotina</taxon>
        <taxon>Agaricomycetes</taxon>
        <taxon>Polyporales</taxon>
        <taxon>Cerrenaceae</taxon>
        <taxon>Cerrena</taxon>
    </lineage>
</organism>
<evidence type="ECO:0000313" key="1">
    <source>
        <dbReference type="EMBL" id="KAK7678126.1"/>
    </source>
</evidence>
<keyword evidence="2" id="KW-1185">Reference proteome</keyword>
<evidence type="ECO:0000313" key="2">
    <source>
        <dbReference type="Proteomes" id="UP001385951"/>
    </source>
</evidence>
<dbReference type="AlphaFoldDB" id="A0AAW0FCJ5"/>